<evidence type="ECO:0000313" key="2">
    <source>
        <dbReference type="Proteomes" id="UP000092651"/>
    </source>
</evidence>
<accession>A0A1B9A0N6</accession>
<dbReference type="EMBL" id="MAYH01000001">
    <property type="protein sequence ID" value="OCA77411.1"/>
    <property type="molecule type" value="Genomic_DNA"/>
</dbReference>
<dbReference type="AlphaFoldDB" id="A0A1B9A0N6"/>
<proteinExistence type="predicted"/>
<protein>
    <submittedName>
        <fullName evidence="1">Uncharacterized protein</fullName>
    </submittedName>
</protein>
<name>A0A1B9A0N6_9FLAO</name>
<reference evidence="1 2" key="1">
    <citation type="submission" date="2016-07" db="EMBL/GenBank/DDBJ databases">
        <authorList>
            <person name="Jeong J.-J."/>
            <person name="Kim D.W."/>
            <person name="Sang M.K."/>
            <person name="Choi I.-G."/>
            <person name="Kim K.D."/>
        </authorList>
    </citation>
    <scope>NUCLEOTIDE SEQUENCE [LARGE SCALE GENOMIC DNA]</scope>
    <source>
        <strain evidence="1 2">UTM-3</strain>
    </source>
</reference>
<gene>
    <name evidence="1" type="ORF">BBI01_02855</name>
</gene>
<comment type="caution">
    <text evidence="1">The sequence shown here is derived from an EMBL/GenBank/DDBJ whole genome shotgun (WGS) entry which is preliminary data.</text>
</comment>
<sequence length="60" mass="7099">MFALAACNLKKRGTNSRIIKNIIFEFTNDEVIVKAVDSTFYDITTEYPRYNFHFKKSFKL</sequence>
<dbReference type="Proteomes" id="UP000092651">
    <property type="component" value="Unassembled WGS sequence"/>
</dbReference>
<evidence type="ECO:0000313" key="1">
    <source>
        <dbReference type="EMBL" id="OCA77411.1"/>
    </source>
</evidence>
<keyword evidence="2" id="KW-1185">Reference proteome</keyword>
<organism evidence="1 2">
    <name type="scientific">Chryseobacterium artocarpi</name>
    <dbReference type="NCBI Taxonomy" id="1414727"/>
    <lineage>
        <taxon>Bacteria</taxon>
        <taxon>Pseudomonadati</taxon>
        <taxon>Bacteroidota</taxon>
        <taxon>Flavobacteriia</taxon>
        <taxon>Flavobacteriales</taxon>
        <taxon>Weeksellaceae</taxon>
        <taxon>Chryseobacterium group</taxon>
        <taxon>Chryseobacterium</taxon>
    </lineage>
</organism>